<dbReference type="PANTHER" id="PTHR22777">
    <property type="entry name" value="HEMOLYSIN-RELATED"/>
    <property type="match status" value="1"/>
</dbReference>
<dbReference type="Pfam" id="PF01595">
    <property type="entry name" value="CNNM"/>
    <property type="match status" value="1"/>
</dbReference>
<dbReference type="Pfam" id="PF03471">
    <property type="entry name" value="CorC_HlyC"/>
    <property type="match status" value="1"/>
</dbReference>
<feature type="transmembrane region" description="Helical" evidence="9">
    <location>
        <begin position="58"/>
        <end position="80"/>
    </location>
</feature>
<dbReference type="InterPro" id="IPR016169">
    <property type="entry name" value="FAD-bd_PCMH_sub2"/>
</dbReference>
<feature type="domain" description="CBS" evidence="10">
    <location>
        <begin position="223"/>
        <end position="282"/>
    </location>
</feature>
<evidence type="ECO:0000256" key="4">
    <source>
        <dbReference type="ARBA" id="ARBA00022989"/>
    </source>
</evidence>
<sequence>MVSVPKQLLFQALLIACNAFFASMEIAVISLNTTKLRKLADEGDEKANKLLKFAENPAGFLSTIQVGISLSGFLGAAFAADSLSEPLVDWFLSLGINLSYSFLNSLSVIFITLILTFVTIVFGELIPKRIAQQKSYEVAKACCGVISVMAILFKPIIVLISGTTNLFLKMLRLKTEAEDESVSEDDIRMMVDVGGQSGSIEEDEKEMIQNIFEFNDIAISEIMTRVSDVNAINIEDSKEDILKLIKETGNSRFPVYSEDINNIIGVLNSREFLINLNDNSDKSIKDMLRKPYFVPETIKADQLFSDMQKNKIHISIVIDEYGETRGIVTLEDLLEEIVGNIYDEYDKAELPEIEKLDDNKWRVQGTLSIDDLNDELGISITDDRDYDTVGGMIFSCLHTIPEDGKQFNVSVNGLDITVTRVEDKRIIEAIVKKQEVPHDNENDESLTN</sequence>
<dbReference type="SUPFAM" id="SSF56176">
    <property type="entry name" value="FAD-binding/transporter-associated domain-like"/>
    <property type="match status" value="1"/>
</dbReference>
<evidence type="ECO:0000256" key="7">
    <source>
        <dbReference type="PROSITE-ProRule" id="PRU00703"/>
    </source>
</evidence>
<keyword evidence="13" id="KW-1185">Reference proteome</keyword>
<dbReference type="SUPFAM" id="SSF54631">
    <property type="entry name" value="CBS-domain pair"/>
    <property type="match status" value="1"/>
</dbReference>
<name>A0A7X2TRX7_9SPIO</name>
<dbReference type="EMBL" id="VUNN01000011">
    <property type="protein sequence ID" value="MSU06428.1"/>
    <property type="molecule type" value="Genomic_DNA"/>
</dbReference>
<keyword evidence="3" id="KW-0677">Repeat</keyword>
<dbReference type="Gene3D" id="3.30.465.10">
    <property type="match status" value="1"/>
</dbReference>
<organism evidence="12 13">
    <name type="scientific">Bullifex porci</name>
    <dbReference type="NCBI Taxonomy" id="2606638"/>
    <lineage>
        <taxon>Bacteria</taxon>
        <taxon>Pseudomonadati</taxon>
        <taxon>Spirochaetota</taxon>
        <taxon>Spirochaetia</taxon>
        <taxon>Spirochaetales</taxon>
        <taxon>Spirochaetaceae</taxon>
        <taxon>Bullifex</taxon>
    </lineage>
</organism>
<evidence type="ECO:0000256" key="1">
    <source>
        <dbReference type="ARBA" id="ARBA00004141"/>
    </source>
</evidence>
<accession>A0A7X2TRX7</accession>
<dbReference type="GO" id="GO:0050660">
    <property type="term" value="F:flavin adenine dinucleotide binding"/>
    <property type="evidence" value="ECO:0007669"/>
    <property type="project" value="InterPro"/>
</dbReference>
<dbReference type="InterPro" id="IPR000644">
    <property type="entry name" value="CBS_dom"/>
</dbReference>
<comment type="subcellular location">
    <subcellularLocation>
        <location evidence="1">Membrane</location>
        <topology evidence="1">Multi-pass membrane protein</topology>
    </subcellularLocation>
</comment>
<dbReference type="SMART" id="SM00116">
    <property type="entry name" value="CBS"/>
    <property type="match status" value="2"/>
</dbReference>
<dbReference type="PROSITE" id="PS51371">
    <property type="entry name" value="CBS"/>
    <property type="match status" value="2"/>
</dbReference>
<comment type="caution">
    <text evidence="12">The sequence shown here is derived from an EMBL/GenBank/DDBJ whole genome shotgun (WGS) entry which is preliminary data.</text>
</comment>
<feature type="transmembrane region" description="Helical" evidence="9">
    <location>
        <begin position="12"/>
        <end position="31"/>
    </location>
</feature>
<evidence type="ECO:0000313" key="12">
    <source>
        <dbReference type="EMBL" id="MSU06428.1"/>
    </source>
</evidence>
<dbReference type="PROSITE" id="PS51257">
    <property type="entry name" value="PROKAR_LIPOPROTEIN"/>
    <property type="match status" value="1"/>
</dbReference>
<dbReference type="Gene3D" id="3.10.580.10">
    <property type="entry name" value="CBS-domain"/>
    <property type="match status" value="1"/>
</dbReference>
<evidence type="ECO:0000256" key="3">
    <source>
        <dbReference type="ARBA" id="ARBA00022737"/>
    </source>
</evidence>
<dbReference type="CDD" id="cd04590">
    <property type="entry name" value="CBS_pair_CorC_HlyC_assoc"/>
    <property type="match status" value="1"/>
</dbReference>
<evidence type="ECO:0000256" key="5">
    <source>
        <dbReference type="ARBA" id="ARBA00023122"/>
    </source>
</evidence>
<dbReference type="InterPro" id="IPR044751">
    <property type="entry name" value="Ion_transp-like_CBS"/>
</dbReference>
<dbReference type="InterPro" id="IPR036318">
    <property type="entry name" value="FAD-bd_PCMH-like_sf"/>
</dbReference>
<evidence type="ECO:0000256" key="2">
    <source>
        <dbReference type="ARBA" id="ARBA00022692"/>
    </source>
</evidence>
<dbReference type="Pfam" id="PF00571">
    <property type="entry name" value="CBS"/>
    <property type="match status" value="2"/>
</dbReference>
<proteinExistence type="predicted"/>
<protein>
    <submittedName>
        <fullName evidence="12">HlyC/CorC family transporter</fullName>
    </submittedName>
</protein>
<dbReference type="GO" id="GO:0005886">
    <property type="term" value="C:plasma membrane"/>
    <property type="evidence" value="ECO:0007669"/>
    <property type="project" value="TreeGrafter"/>
</dbReference>
<dbReference type="AlphaFoldDB" id="A0A7X2TRX7"/>
<dbReference type="FunFam" id="3.10.580.10:FF:000002">
    <property type="entry name" value="Magnesium/cobalt efflux protein CorC"/>
    <property type="match status" value="1"/>
</dbReference>
<evidence type="ECO:0000256" key="8">
    <source>
        <dbReference type="PROSITE-ProRule" id="PRU01193"/>
    </source>
</evidence>
<dbReference type="PANTHER" id="PTHR22777:SF17">
    <property type="entry name" value="UPF0053 PROTEIN SLL0260"/>
    <property type="match status" value="1"/>
</dbReference>
<dbReference type="InterPro" id="IPR002550">
    <property type="entry name" value="CNNM"/>
</dbReference>
<gene>
    <name evidence="12" type="ORF">FYJ80_06485</name>
</gene>
<evidence type="ECO:0000256" key="9">
    <source>
        <dbReference type="SAM" id="Phobius"/>
    </source>
</evidence>
<dbReference type="InterPro" id="IPR046342">
    <property type="entry name" value="CBS_dom_sf"/>
</dbReference>
<dbReference type="SMART" id="SM01091">
    <property type="entry name" value="CorC_HlyC"/>
    <property type="match status" value="1"/>
</dbReference>
<dbReference type="RefSeq" id="WP_154425398.1">
    <property type="nucleotide sequence ID" value="NZ_VUNN01000011.1"/>
</dbReference>
<keyword evidence="2 8" id="KW-0812">Transmembrane</keyword>
<feature type="domain" description="CBS" evidence="10">
    <location>
        <begin position="287"/>
        <end position="344"/>
    </location>
</feature>
<evidence type="ECO:0000259" key="10">
    <source>
        <dbReference type="PROSITE" id="PS51371"/>
    </source>
</evidence>
<feature type="transmembrane region" description="Helical" evidence="9">
    <location>
        <begin position="138"/>
        <end position="160"/>
    </location>
</feature>
<dbReference type="PROSITE" id="PS51846">
    <property type="entry name" value="CNNM"/>
    <property type="match status" value="1"/>
</dbReference>
<reference evidence="12 13" key="1">
    <citation type="submission" date="2019-08" db="EMBL/GenBank/DDBJ databases">
        <title>In-depth cultivation of the pig gut microbiome towards novel bacterial diversity and tailored functional studies.</title>
        <authorList>
            <person name="Wylensek D."/>
            <person name="Hitch T.C.A."/>
            <person name="Clavel T."/>
        </authorList>
    </citation>
    <scope>NUCLEOTIDE SEQUENCE [LARGE SCALE GENOMIC DNA]</scope>
    <source>
        <strain evidence="12 13">NM-380-WT-3C1</strain>
    </source>
</reference>
<feature type="domain" description="CNNM transmembrane" evidence="11">
    <location>
        <begin position="1"/>
        <end position="204"/>
    </location>
</feature>
<evidence type="ECO:0000313" key="13">
    <source>
        <dbReference type="Proteomes" id="UP000460549"/>
    </source>
</evidence>
<feature type="transmembrane region" description="Helical" evidence="9">
    <location>
        <begin position="100"/>
        <end position="126"/>
    </location>
</feature>
<evidence type="ECO:0000259" key="11">
    <source>
        <dbReference type="PROSITE" id="PS51846"/>
    </source>
</evidence>
<dbReference type="InterPro" id="IPR005170">
    <property type="entry name" value="Transptr-assoc_dom"/>
</dbReference>
<evidence type="ECO:0000256" key="6">
    <source>
        <dbReference type="ARBA" id="ARBA00023136"/>
    </source>
</evidence>
<keyword evidence="5 7" id="KW-0129">CBS domain</keyword>
<keyword evidence="4 8" id="KW-1133">Transmembrane helix</keyword>
<dbReference type="Proteomes" id="UP000460549">
    <property type="component" value="Unassembled WGS sequence"/>
</dbReference>
<keyword evidence="6 8" id="KW-0472">Membrane</keyword>